<dbReference type="Pfam" id="PF00768">
    <property type="entry name" value="Peptidase_S11"/>
    <property type="match status" value="1"/>
</dbReference>
<evidence type="ECO:0000313" key="14">
    <source>
        <dbReference type="EMBL" id="AGF54819.1"/>
    </source>
</evidence>
<gene>
    <name evidence="14" type="ORF">Cspa_c10430</name>
</gene>
<feature type="region of interest" description="Disordered" evidence="10">
    <location>
        <begin position="34"/>
        <end position="63"/>
    </location>
</feature>
<proteinExistence type="inferred from homology"/>
<organism evidence="14 15">
    <name type="scientific">Clostridium saccharoperbutylacetonicum N1-4(HMT)</name>
    <dbReference type="NCBI Taxonomy" id="931276"/>
    <lineage>
        <taxon>Bacteria</taxon>
        <taxon>Bacillati</taxon>
        <taxon>Bacillota</taxon>
        <taxon>Clostridia</taxon>
        <taxon>Eubacteriales</taxon>
        <taxon>Clostridiaceae</taxon>
        <taxon>Clostridium</taxon>
    </lineage>
</organism>
<feature type="chain" id="PRO_5004015701" evidence="12">
    <location>
        <begin position="26"/>
        <end position="464"/>
    </location>
</feature>
<keyword evidence="4" id="KW-0133">Cell shape</keyword>
<reference evidence="14 15" key="1">
    <citation type="submission" date="2013-02" db="EMBL/GenBank/DDBJ databases">
        <title>Genome sequence of Clostridium saccharoperbutylacetonicum N1-4(HMT).</title>
        <authorList>
            <person name="Poehlein A."/>
            <person name="Daniel R."/>
        </authorList>
    </citation>
    <scope>NUCLEOTIDE SEQUENCE [LARGE SCALE GENOMIC DNA]</scope>
    <source>
        <strain evidence="15">N1-4(HMT)</strain>
    </source>
</reference>
<name>M1MA52_9CLOT</name>
<accession>M1MA52</accession>
<keyword evidence="2 12" id="KW-0732">Signal</keyword>
<feature type="active site" description="Acyl-ester intermediate" evidence="7">
    <location>
        <position position="100"/>
    </location>
</feature>
<dbReference type="InterPro" id="IPR012338">
    <property type="entry name" value="Beta-lactam/transpept-like"/>
</dbReference>
<keyword evidence="3 14" id="KW-0378">Hydrolase</keyword>
<dbReference type="RefSeq" id="WP_015391144.1">
    <property type="nucleotide sequence ID" value="NC_020291.1"/>
</dbReference>
<dbReference type="eggNOG" id="COG1686">
    <property type="taxonomic scope" value="Bacteria"/>
</dbReference>
<dbReference type="AlphaFoldDB" id="M1MA52"/>
<keyword evidence="5" id="KW-0573">Peptidoglycan synthesis</keyword>
<keyword evidence="11" id="KW-1133">Transmembrane helix</keyword>
<dbReference type="PRINTS" id="PR00725">
    <property type="entry name" value="DADACBPTASE1"/>
</dbReference>
<evidence type="ECO:0000256" key="12">
    <source>
        <dbReference type="SAM" id="SignalP"/>
    </source>
</evidence>
<feature type="domain" description="Peptidase S11 D-alanyl-D-alanine carboxypeptidase A N-terminal" evidence="13">
    <location>
        <begin position="67"/>
        <end position="295"/>
    </location>
</feature>
<dbReference type="GO" id="GO:0006508">
    <property type="term" value="P:proteolysis"/>
    <property type="evidence" value="ECO:0007669"/>
    <property type="project" value="InterPro"/>
</dbReference>
<dbReference type="EC" id="3.4.16.4" evidence="14"/>
<dbReference type="HOGENOM" id="CLU_027070_7_3_9"/>
<dbReference type="OrthoDB" id="1701915at2"/>
<evidence type="ECO:0000256" key="3">
    <source>
        <dbReference type="ARBA" id="ARBA00022801"/>
    </source>
</evidence>
<evidence type="ECO:0000256" key="4">
    <source>
        <dbReference type="ARBA" id="ARBA00022960"/>
    </source>
</evidence>
<keyword evidence="15" id="KW-1185">Reference proteome</keyword>
<feature type="signal peptide" evidence="12">
    <location>
        <begin position="1"/>
        <end position="25"/>
    </location>
</feature>
<evidence type="ECO:0000256" key="8">
    <source>
        <dbReference type="PIRSR" id="PIRSR618044-2"/>
    </source>
</evidence>
<evidence type="ECO:0000256" key="11">
    <source>
        <dbReference type="SAM" id="Phobius"/>
    </source>
</evidence>
<evidence type="ECO:0000259" key="13">
    <source>
        <dbReference type="Pfam" id="PF00768"/>
    </source>
</evidence>
<dbReference type="PANTHER" id="PTHR21581">
    <property type="entry name" value="D-ALANYL-D-ALANINE CARBOXYPEPTIDASE"/>
    <property type="match status" value="1"/>
</dbReference>
<comment type="similarity">
    <text evidence="1 9">Belongs to the peptidase S11 family.</text>
</comment>
<dbReference type="SUPFAM" id="SSF56601">
    <property type="entry name" value="beta-lactamase/transpeptidase-like"/>
    <property type="match status" value="1"/>
</dbReference>
<keyword evidence="6" id="KW-0961">Cell wall biogenesis/degradation</keyword>
<evidence type="ECO:0000256" key="7">
    <source>
        <dbReference type="PIRSR" id="PIRSR618044-1"/>
    </source>
</evidence>
<dbReference type="STRING" id="36745.CLSAP_10480"/>
<dbReference type="GO" id="GO:0008360">
    <property type="term" value="P:regulation of cell shape"/>
    <property type="evidence" value="ECO:0007669"/>
    <property type="project" value="UniProtKB-KW"/>
</dbReference>
<dbReference type="GO" id="GO:0071555">
    <property type="term" value="P:cell wall organization"/>
    <property type="evidence" value="ECO:0007669"/>
    <property type="project" value="UniProtKB-KW"/>
</dbReference>
<evidence type="ECO:0000256" key="6">
    <source>
        <dbReference type="ARBA" id="ARBA00023316"/>
    </source>
</evidence>
<sequence>MKKNLILKTLILTVSLSLFSPFAIASYAVNNNSKQKTEATSKTAPKAKTEASTNTTSEAKTETNADGLPEIKGEAALTFDYDTGEIIYCKDADSKRYPASTTKLLTALLLSENKKPTDQLEYTESAKKQPEYSLNLNYMHNTMQPGDTVTADDIMKGLLLFSGNDTAYVIADNVAGDSTAFADMMNKKAKDLGANNSNFITPNGLHNDNHYTTAYDLSLILKAAFENDWVKSTMELDKAPITLKNSKIILENRNLTLGKNGNLAGKTGTTVPAGGCLATVYERDGRKIVGVVLKSRQIDNADMTKFNDMDAIMNYSYAATKSVYKTKGDDVGTADVSYKPFILFGPTKTISVPVKLTQDVNYYKNAINDAESKITFDGTNSSAWSLLSNKNIKLTYSTRHYSEEVTGSVDITLSAILKDNLIIYIASLVVLIIIITLILLIKAMASNAKRRKRSYSNRSRRRRY</sequence>
<keyword evidence="11" id="KW-0472">Membrane</keyword>
<dbReference type="Gene3D" id="3.40.710.10">
    <property type="entry name" value="DD-peptidase/beta-lactamase superfamily"/>
    <property type="match status" value="1"/>
</dbReference>
<dbReference type="Proteomes" id="UP000011728">
    <property type="component" value="Chromosome"/>
</dbReference>
<evidence type="ECO:0000256" key="9">
    <source>
        <dbReference type="RuleBase" id="RU004016"/>
    </source>
</evidence>
<keyword evidence="14" id="KW-0645">Protease</keyword>
<evidence type="ECO:0000313" key="15">
    <source>
        <dbReference type="Proteomes" id="UP000011728"/>
    </source>
</evidence>
<evidence type="ECO:0000256" key="2">
    <source>
        <dbReference type="ARBA" id="ARBA00022729"/>
    </source>
</evidence>
<protein>
    <submittedName>
        <fullName evidence="14">D-alanyl-D-alanine carboxypeptidase</fullName>
        <ecNumber evidence="14">3.4.16.4</ecNumber>
    </submittedName>
</protein>
<feature type="transmembrane region" description="Helical" evidence="11">
    <location>
        <begin position="421"/>
        <end position="445"/>
    </location>
</feature>
<evidence type="ECO:0000256" key="1">
    <source>
        <dbReference type="ARBA" id="ARBA00007164"/>
    </source>
</evidence>
<feature type="compositionally biased region" description="Polar residues" evidence="10">
    <location>
        <begin position="34"/>
        <end position="43"/>
    </location>
</feature>
<keyword evidence="14" id="KW-0121">Carboxypeptidase</keyword>
<dbReference type="KEGG" id="csr:Cspa_c10430"/>
<keyword evidence="11" id="KW-0812">Transmembrane</keyword>
<dbReference type="InterPro" id="IPR001967">
    <property type="entry name" value="Peptidase_S11_N"/>
</dbReference>
<dbReference type="PANTHER" id="PTHR21581:SF26">
    <property type="entry name" value="D-ALANYL-D-ALANINE ENDOPEPTIDASE"/>
    <property type="match status" value="1"/>
</dbReference>
<feature type="binding site" evidence="8">
    <location>
        <position position="266"/>
    </location>
    <ligand>
        <name>substrate</name>
    </ligand>
</feature>
<dbReference type="PATRIC" id="fig|931276.5.peg.999"/>
<feature type="active site" description="Proton acceptor" evidence="7">
    <location>
        <position position="103"/>
    </location>
</feature>
<feature type="active site" evidence="7">
    <location>
        <position position="162"/>
    </location>
</feature>
<dbReference type="EMBL" id="CP004121">
    <property type="protein sequence ID" value="AGF54819.1"/>
    <property type="molecule type" value="Genomic_DNA"/>
</dbReference>
<evidence type="ECO:0000256" key="5">
    <source>
        <dbReference type="ARBA" id="ARBA00022984"/>
    </source>
</evidence>
<dbReference type="GO" id="GO:0009002">
    <property type="term" value="F:serine-type D-Ala-D-Ala carboxypeptidase activity"/>
    <property type="evidence" value="ECO:0007669"/>
    <property type="project" value="UniProtKB-EC"/>
</dbReference>
<evidence type="ECO:0000256" key="10">
    <source>
        <dbReference type="SAM" id="MobiDB-lite"/>
    </source>
</evidence>
<dbReference type="InterPro" id="IPR018044">
    <property type="entry name" value="Peptidase_S11"/>
</dbReference>
<dbReference type="GO" id="GO:0009252">
    <property type="term" value="P:peptidoglycan biosynthetic process"/>
    <property type="evidence" value="ECO:0007669"/>
    <property type="project" value="UniProtKB-KW"/>
</dbReference>